<dbReference type="AlphaFoldDB" id="A0A1E3UBW5"/>
<evidence type="ECO:0000256" key="1">
    <source>
        <dbReference type="SAM" id="MobiDB-lite"/>
    </source>
</evidence>
<evidence type="ECO:0000313" key="3">
    <source>
        <dbReference type="Proteomes" id="UP000094271"/>
    </source>
</evidence>
<dbReference type="Proteomes" id="UP000094271">
    <property type="component" value="Unassembled WGS sequence"/>
</dbReference>
<protein>
    <submittedName>
        <fullName evidence="2">Uncharacterized protein</fullName>
    </submittedName>
</protein>
<dbReference type="EMBL" id="MEHA01000028">
    <property type="protein sequence ID" value="ODR45200.1"/>
    <property type="molecule type" value="Genomic_DNA"/>
</dbReference>
<gene>
    <name evidence="2" type="ORF">BEI59_27700</name>
</gene>
<feature type="compositionally biased region" description="Basic and acidic residues" evidence="1">
    <location>
        <begin position="11"/>
        <end position="24"/>
    </location>
</feature>
<name>A0A1E3UBW5_9FIRM</name>
<organism evidence="2 3">
    <name type="scientific">Eisenbergiella tayi</name>
    <dbReference type="NCBI Taxonomy" id="1432052"/>
    <lineage>
        <taxon>Bacteria</taxon>
        <taxon>Bacillati</taxon>
        <taxon>Bacillota</taxon>
        <taxon>Clostridia</taxon>
        <taxon>Lachnospirales</taxon>
        <taxon>Lachnospiraceae</taxon>
        <taxon>Eisenbergiella</taxon>
    </lineage>
</organism>
<feature type="compositionally biased region" description="Polar residues" evidence="1">
    <location>
        <begin position="1"/>
        <end position="10"/>
    </location>
</feature>
<sequence length="61" mass="6988">MFRTCKQNTGIKEKKKPDKSGKNHDRSVFCFCTSLPPLSFLWLCTAPGCQNFSSEALYLRK</sequence>
<proteinExistence type="predicted"/>
<evidence type="ECO:0000313" key="2">
    <source>
        <dbReference type="EMBL" id="ODR45200.1"/>
    </source>
</evidence>
<reference evidence="2 3" key="1">
    <citation type="submission" date="2016-08" db="EMBL/GenBank/DDBJ databases">
        <authorList>
            <person name="Seilhamer J.J."/>
        </authorList>
    </citation>
    <scope>NUCLEOTIDE SEQUENCE [LARGE SCALE GENOMIC DNA]</scope>
    <source>
        <strain evidence="2 3">NML150140-1</strain>
    </source>
</reference>
<comment type="caution">
    <text evidence="2">The sequence shown here is derived from an EMBL/GenBank/DDBJ whole genome shotgun (WGS) entry which is preliminary data.</text>
</comment>
<feature type="region of interest" description="Disordered" evidence="1">
    <location>
        <begin position="1"/>
        <end position="24"/>
    </location>
</feature>
<accession>A0A1E3UBW5</accession>